<reference evidence="2 3" key="1">
    <citation type="submission" date="2017-11" db="EMBL/GenBank/DDBJ databases">
        <title>De novo assembly and phasing of dikaryotic genomes from two isolates of Puccinia coronata f. sp. avenae, the causal agent of oat crown rust.</title>
        <authorList>
            <person name="Miller M.E."/>
            <person name="Zhang Y."/>
            <person name="Omidvar V."/>
            <person name="Sperschneider J."/>
            <person name="Schwessinger B."/>
            <person name="Raley C."/>
            <person name="Palmer J.M."/>
            <person name="Garnica D."/>
            <person name="Upadhyaya N."/>
            <person name="Rathjen J."/>
            <person name="Taylor J.M."/>
            <person name="Park R.F."/>
            <person name="Dodds P.N."/>
            <person name="Hirsch C.D."/>
            <person name="Kianian S.F."/>
            <person name="Figueroa M."/>
        </authorList>
    </citation>
    <scope>NUCLEOTIDE SEQUENCE [LARGE SCALE GENOMIC DNA]</scope>
    <source>
        <strain evidence="2">12SD80</strain>
    </source>
</reference>
<feature type="compositionally biased region" description="Low complexity" evidence="1">
    <location>
        <begin position="23"/>
        <end position="43"/>
    </location>
</feature>
<name>A0A2N5UV63_9BASI</name>
<dbReference type="AlphaFoldDB" id="A0A2N5UV63"/>
<dbReference type="Proteomes" id="UP000235392">
    <property type="component" value="Unassembled WGS sequence"/>
</dbReference>
<gene>
    <name evidence="2" type="ORF">PCASD_05383</name>
</gene>
<evidence type="ECO:0000256" key="1">
    <source>
        <dbReference type="SAM" id="MobiDB-lite"/>
    </source>
</evidence>
<proteinExistence type="predicted"/>
<feature type="region of interest" description="Disordered" evidence="1">
    <location>
        <begin position="192"/>
        <end position="233"/>
    </location>
</feature>
<dbReference type="EMBL" id="PGCI01000087">
    <property type="protein sequence ID" value="PLW41650.1"/>
    <property type="molecule type" value="Genomic_DNA"/>
</dbReference>
<comment type="caution">
    <text evidence="2">The sequence shown here is derived from an EMBL/GenBank/DDBJ whole genome shotgun (WGS) entry which is preliminary data.</text>
</comment>
<accession>A0A2N5UV63</accession>
<feature type="region of interest" description="Disordered" evidence="1">
    <location>
        <begin position="137"/>
        <end position="163"/>
    </location>
</feature>
<sequence length="247" mass="27240">MIPPVAESHVHTPISKPNPPAPSSSEAVASSSWFTEASSSSQSRKPIVAANPSSNLFFRRVTPDSTPQKHFPIFPPGCKIPTELPPIHRTEKEENYFKPSRCKVDDARFEVPINFNLGNDWTLERWMKYLGLEYTPPEPNATPEPRWRDSSQDVPPPGKASGTAAFEARMKIVVEEFFAPLREVSCVRRDVPPRRLPAGQPDPLQIRSGADVSSTTPWGVFPDTPSVHGTHLSNLSPLDALQASDGL</sequence>
<evidence type="ECO:0000313" key="3">
    <source>
        <dbReference type="Proteomes" id="UP000235392"/>
    </source>
</evidence>
<organism evidence="2 3">
    <name type="scientific">Puccinia coronata f. sp. avenae</name>
    <dbReference type="NCBI Taxonomy" id="200324"/>
    <lineage>
        <taxon>Eukaryota</taxon>
        <taxon>Fungi</taxon>
        <taxon>Dikarya</taxon>
        <taxon>Basidiomycota</taxon>
        <taxon>Pucciniomycotina</taxon>
        <taxon>Pucciniomycetes</taxon>
        <taxon>Pucciniales</taxon>
        <taxon>Pucciniaceae</taxon>
        <taxon>Puccinia</taxon>
    </lineage>
</organism>
<feature type="region of interest" description="Disordered" evidence="1">
    <location>
        <begin position="1"/>
        <end position="46"/>
    </location>
</feature>
<evidence type="ECO:0000313" key="2">
    <source>
        <dbReference type="EMBL" id="PLW41650.1"/>
    </source>
</evidence>
<protein>
    <submittedName>
        <fullName evidence="2">Uncharacterized protein</fullName>
    </submittedName>
</protein>